<comment type="caution">
    <text evidence="2">The sequence shown here is derived from an EMBL/GenBank/DDBJ whole genome shotgun (WGS) entry which is preliminary data.</text>
</comment>
<proteinExistence type="predicted"/>
<dbReference type="RefSeq" id="WP_254091931.1">
    <property type="nucleotide sequence ID" value="NZ_JAHESC010000029.1"/>
</dbReference>
<dbReference type="Gene3D" id="2.130.10.10">
    <property type="entry name" value="YVTN repeat-like/Quinoprotein amine dehydrogenase"/>
    <property type="match status" value="1"/>
</dbReference>
<sequence length="354" mass="40928">MREVIKTYENVTDFDVKSGNALIHYENEEVWINDRLVTTGLRGVAYSLCADRVFYAVQETRTTMYEIESQAVKTFDHLYEDGSFINGLAVFREGEQYEEVSIASGAVNPLALRRGAGGSFFTSDYIVHGSYEQNKRERILCYDRAARSYIWEYDVKALRYSHELKANKEYDGEIKTILGFFRDIVIVAVKGEKLLALDAKTGELRWRIDFVEGATPEFMRSPRLPSAGAFRIDHETGKLISFYQNMYIRIDIESGKAEVLLNVFDEFQNNGLLLMHNDWYQEGNLIYYFVSGFDLAPPQVIAYDLAQEKIDWTHVFEARSTNPIFPKYFLKTMRYDSGRFFVLDSNNVLTVLKN</sequence>
<dbReference type="SUPFAM" id="SSF50998">
    <property type="entry name" value="Quinoprotein alcohol dehydrogenase-like"/>
    <property type="match status" value="1"/>
</dbReference>
<keyword evidence="3" id="KW-1185">Reference proteome</keyword>
<gene>
    <name evidence="2" type="ORF">KK078_19185</name>
</gene>
<evidence type="ECO:0000313" key="2">
    <source>
        <dbReference type="EMBL" id="MBT1688702.1"/>
    </source>
</evidence>
<dbReference type="InterPro" id="IPR011047">
    <property type="entry name" value="Quinoprotein_ADH-like_sf"/>
</dbReference>
<reference evidence="2 3" key="1">
    <citation type="submission" date="2021-05" db="EMBL/GenBank/DDBJ databases">
        <title>A Polyphasic approach of four new species of the genus Ohtaekwangia: Ohtaekwangia histidinii sp. nov., Ohtaekwangia cretensis sp. nov., Ohtaekwangia indiensis sp. nov., Ohtaekwangia reichenbachii sp. nov. from diverse environment.</title>
        <authorList>
            <person name="Octaviana S."/>
        </authorList>
    </citation>
    <scope>NUCLEOTIDE SEQUENCE [LARGE SCALE GENOMIC DNA]</scope>
    <source>
        <strain evidence="2 3">PWU37</strain>
    </source>
</reference>
<dbReference type="Pfam" id="PF13360">
    <property type="entry name" value="PQQ_2"/>
    <property type="match status" value="1"/>
</dbReference>
<dbReference type="InterPro" id="IPR015943">
    <property type="entry name" value="WD40/YVTN_repeat-like_dom_sf"/>
</dbReference>
<dbReference type="InterPro" id="IPR002372">
    <property type="entry name" value="PQQ_rpt_dom"/>
</dbReference>
<accession>A0AAP2GES1</accession>
<dbReference type="AlphaFoldDB" id="A0AAP2GES1"/>
<dbReference type="EMBL" id="JAHESC010000029">
    <property type="protein sequence ID" value="MBT1688702.1"/>
    <property type="molecule type" value="Genomic_DNA"/>
</dbReference>
<evidence type="ECO:0000313" key="3">
    <source>
        <dbReference type="Proteomes" id="UP001319180"/>
    </source>
</evidence>
<dbReference type="Proteomes" id="UP001319180">
    <property type="component" value="Unassembled WGS sequence"/>
</dbReference>
<organism evidence="2 3">
    <name type="scientific">Dawidia soli</name>
    <dbReference type="NCBI Taxonomy" id="2782352"/>
    <lineage>
        <taxon>Bacteria</taxon>
        <taxon>Pseudomonadati</taxon>
        <taxon>Bacteroidota</taxon>
        <taxon>Cytophagia</taxon>
        <taxon>Cytophagales</taxon>
        <taxon>Chryseotaleaceae</taxon>
        <taxon>Dawidia</taxon>
    </lineage>
</organism>
<evidence type="ECO:0000259" key="1">
    <source>
        <dbReference type="Pfam" id="PF13360"/>
    </source>
</evidence>
<name>A0AAP2GES1_9BACT</name>
<protein>
    <submittedName>
        <fullName evidence="2">PQQ-binding-like beta-propeller repeat protein</fullName>
    </submittedName>
</protein>
<feature type="domain" description="Pyrrolo-quinoline quinone repeat" evidence="1">
    <location>
        <begin position="136"/>
        <end position="213"/>
    </location>
</feature>